<keyword evidence="2" id="KW-0342">GTP-binding</keyword>
<feature type="domain" description="CP-type G" evidence="4">
    <location>
        <begin position="153"/>
        <end position="321"/>
    </location>
</feature>
<dbReference type="PROSITE" id="PS50936">
    <property type="entry name" value="ENGC_GTPASE"/>
    <property type="match status" value="1"/>
</dbReference>
<dbReference type="PANTHER" id="PTHR32120">
    <property type="entry name" value="SMALL RIBOSOMAL SUBUNIT BIOGENESIS GTPASE RSGA"/>
    <property type="match status" value="1"/>
</dbReference>
<proteinExistence type="predicted"/>
<organism evidence="5 6">
    <name type="scientific">Humisphaera borealis</name>
    <dbReference type="NCBI Taxonomy" id="2807512"/>
    <lineage>
        <taxon>Bacteria</taxon>
        <taxon>Pseudomonadati</taxon>
        <taxon>Planctomycetota</taxon>
        <taxon>Phycisphaerae</taxon>
        <taxon>Tepidisphaerales</taxon>
        <taxon>Tepidisphaeraceae</taxon>
        <taxon>Humisphaera</taxon>
    </lineage>
</organism>
<dbReference type="Proteomes" id="UP000593765">
    <property type="component" value="Chromosome"/>
</dbReference>
<dbReference type="EMBL" id="CP063458">
    <property type="protein sequence ID" value="QOV90471.1"/>
    <property type="molecule type" value="Genomic_DNA"/>
</dbReference>
<evidence type="ECO:0000313" key="5">
    <source>
        <dbReference type="EMBL" id="QOV90471.1"/>
    </source>
</evidence>
<keyword evidence="1" id="KW-0547">Nucleotide-binding</keyword>
<sequence length="364" mass="40457">MRGKPKKASREKDFTSRYLTGDFDEDRVEQNETFSERNKTQQHDRMVKTAALREEQSGIDFETLPIGEVIQVFSLFSEVAYQGKTYLCVIRRTLTRTTNTFVVVGDFVRFRIETERGAPLVEGGPATADLQPEGVVEQIMPRKSMLTRADSFKGTTQHPIIANADQVLIVASIRQPYVKWGLIDRMLIAAKAGGLKPIVCLNKVDLAKPEDDGKVPDDLAEANEVLAHYATMDVGICRTSVDAAIGLEEMRDLLANRITVLAGHSGVGKSSLIRAIEPTLDLRVGIVSRYTDKGRHTTTSARRYPLTIGGAVVDTPGVKQFGLWGVTRENLEEFFPDITSGNAPDWRKLSYRRILESLPEPGYT</sequence>
<dbReference type="Pfam" id="PF03193">
    <property type="entry name" value="RsgA_GTPase"/>
    <property type="match status" value="1"/>
</dbReference>
<reference evidence="5 6" key="1">
    <citation type="submission" date="2020-10" db="EMBL/GenBank/DDBJ databases">
        <title>Wide distribution of Phycisphaera-like planctomycetes from WD2101 soil group in peatlands and genome analysis of the first cultivated representative.</title>
        <authorList>
            <person name="Dedysh S.N."/>
            <person name="Beletsky A.V."/>
            <person name="Ivanova A."/>
            <person name="Kulichevskaya I.S."/>
            <person name="Suzina N.E."/>
            <person name="Philippov D.A."/>
            <person name="Rakitin A.L."/>
            <person name="Mardanov A.V."/>
            <person name="Ravin N.V."/>
        </authorList>
    </citation>
    <scope>NUCLEOTIDE SEQUENCE [LARGE SCALE GENOMIC DNA]</scope>
    <source>
        <strain evidence="5 6">M1803</strain>
    </source>
</reference>
<keyword evidence="6" id="KW-1185">Reference proteome</keyword>
<dbReference type="InterPro" id="IPR010914">
    <property type="entry name" value="RsgA_GTPase_dom"/>
</dbReference>
<dbReference type="GO" id="GO:0003924">
    <property type="term" value="F:GTPase activity"/>
    <property type="evidence" value="ECO:0007669"/>
    <property type="project" value="InterPro"/>
</dbReference>
<protein>
    <submittedName>
        <fullName evidence="5">Ribosome small subunit-dependent GTPase A</fullName>
    </submittedName>
</protein>
<evidence type="ECO:0000256" key="2">
    <source>
        <dbReference type="ARBA" id="ARBA00023134"/>
    </source>
</evidence>
<evidence type="ECO:0000259" key="4">
    <source>
        <dbReference type="PROSITE" id="PS51721"/>
    </source>
</evidence>
<dbReference type="RefSeq" id="WP_206293557.1">
    <property type="nucleotide sequence ID" value="NZ_CP063458.1"/>
</dbReference>
<evidence type="ECO:0000313" key="6">
    <source>
        <dbReference type="Proteomes" id="UP000593765"/>
    </source>
</evidence>
<name>A0A7M2X055_9BACT</name>
<dbReference type="InterPro" id="IPR004881">
    <property type="entry name" value="Ribosome_biogen_GTPase_RsgA"/>
</dbReference>
<dbReference type="InterPro" id="IPR030378">
    <property type="entry name" value="G_CP_dom"/>
</dbReference>
<feature type="domain" description="EngC GTPase" evidence="3">
    <location>
        <begin position="162"/>
        <end position="319"/>
    </location>
</feature>
<gene>
    <name evidence="5" type="primary">rsgA</name>
    <name evidence="5" type="ORF">IPV69_03645</name>
</gene>
<evidence type="ECO:0000259" key="3">
    <source>
        <dbReference type="PROSITE" id="PS50936"/>
    </source>
</evidence>
<accession>A0A7M2X055</accession>
<dbReference type="InterPro" id="IPR027417">
    <property type="entry name" value="P-loop_NTPase"/>
</dbReference>
<dbReference type="GO" id="GO:0005525">
    <property type="term" value="F:GTP binding"/>
    <property type="evidence" value="ECO:0007669"/>
    <property type="project" value="UniProtKB-KW"/>
</dbReference>
<dbReference type="PANTHER" id="PTHR32120:SF11">
    <property type="entry name" value="SMALL RIBOSOMAL SUBUNIT BIOGENESIS GTPASE RSGA 1, MITOCHONDRIAL-RELATED"/>
    <property type="match status" value="1"/>
</dbReference>
<dbReference type="CDD" id="cd01854">
    <property type="entry name" value="YjeQ_EngC"/>
    <property type="match status" value="1"/>
</dbReference>
<dbReference type="PROSITE" id="PS51721">
    <property type="entry name" value="G_CP"/>
    <property type="match status" value="1"/>
</dbReference>
<dbReference type="NCBIfam" id="TIGR00157">
    <property type="entry name" value="ribosome small subunit-dependent GTPase A"/>
    <property type="match status" value="1"/>
</dbReference>
<evidence type="ECO:0000256" key="1">
    <source>
        <dbReference type="ARBA" id="ARBA00022741"/>
    </source>
</evidence>
<dbReference type="SUPFAM" id="SSF52540">
    <property type="entry name" value="P-loop containing nucleoside triphosphate hydrolases"/>
    <property type="match status" value="1"/>
</dbReference>
<dbReference type="KEGG" id="hbs:IPV69_03645"/>
<dbReference type="AlphaFoldDB" id="A0A7M2X055"/>
<dbReference type="Gene3D" id="3.40.50.300">
    <property type="entry name" value="P-loop containing nucleotide triphosphate hydrolases"/>
    <property type="match status" value="1"/>
</dbReference>